<evidence type="ECO:0000313" key="5">
    <source>
        <dbReference type="EMBL" id="SUZ87454.1"/>
    </source>
</evidence>
<protein>
    <recommendedName>
        <fullName evidence="4">Tryptophan synthase beta chain-like PALP domain-containing protein</fullName>
    </recommendedName>
</protein>
<evidence type="ECO:0000256" key="2">
    <source>
        <dbReference type="ARBA" id="ARBA00022898"/>
    </source>
</evidence>
<reference evidence="5" key="1">
    <citation type="submission" date="2018-05" db="EMBL/GenBank/DDBJ databases">
        <authorList>
            <person name="Lanie J.A."/>
            <person name="Ng W.-L."/>
            <person name="Kazmierczak K.M."/>
            <person name="Andrzejewski T.M."/>
            <person name="Davidsen T.M."/>
            <person name="Wayne K.J."/>
            <person name="Tettelin H."/>
            <person name="Glass J.I."/>
            <person name="Rusch D."/>
            <person name="Podicherti R."/>
            <person name="Tsui H.-C.T."/>
            <person name="Winkler M.E."/>
        </authorList>
    </citation>
    <scope>NUCLEOTIDE SEQUENCE</scope>
</reference>
<dbReference type="GO" id="GO:0004794">
    <property type="term" value="F:threonine deaminase activity"/>
    <property type="evidence" value="ECO:0007669"/>
    <property type="project" value="TreeGrafter"/>
</dbReference>
<organism evidence="5">
    <name type="scientific">marine metagenome</name>
    <dbReference type="NCBI Taxonomy" id="408172"/>
    <lineage>
        <taxon>unclassified sequences</taxon>
        <taxon>metagenomes</taxon>
        <taxon>ecological metagenomes</taxon>
    </lineage>
</organism>
<accession>A0A381R8C8</accession>
<dbReference type="InterPro" id="IPR001926">
    <property type="entry name" value="TrpB-like_PALP"/>
</dbReference>
<keyword evidence="2" id="KW-0663">Pyridoxal phosphate</keyword>
<evidence type="ECO:0000256" key="1">
    <source>
        <dbReference type="ARBA" id="ARBA00001933"/>
    </source>
</evidence>
<dbReference type="GO" id="GO:0006567">
    <property type="term" value="P:L-threonine catabolic process"/>
    <property type="evidence" value="ECO:0007669"/>
    <property type="project" value="TreeGrafter"/>
</dbReference>
<comment type="cofactor">
    <cofactor evidence="1">
        <name>pyridoxal 5'-phosphate</name>
        <dbReference type="ChEBI" id="CHEBI:597326"/>
    </cofactor>
</comment>
<dbReference type="GO" id="GO:0003941">
    <property type="term" value="F:L-serine ammonia-lyase activity"/>
    <property type="evidence" value="ECO:0007669"/>
    <property type="project" value="TreeGrafter"/>
</dbReference>
<evidence type="ECO:0000259" key="4">
    <source>
        <dbReference type="Pfam" id="PF00291"/>
    </source>
</evidence>
<feature type="domain" description="Tryptophan synthase beta chain-like PALP" evidence="4">
    <location>
        <begin position="8"/>
        <end position="309"/>
    </location>
</feature>
<name>A0A381R8C8_9ZZZZ</name>
<dbReference type="GO" id="GO:0006565">
    <property type="term" value="P:L-serine catabolic process"/>
    <property type="evidence" value="ECO:0007669"/>
    <property type="project" value="TreeGrafter"/>
</dbReference>
<dbReference type="SUPFAM" id="SSF53686">
    <property type="entry name" value="Tryptophan synthase beta subunit-like PLP-dependent enzymes"/>
    <property type="match status" value="1"/>
</dbReference>
<dbReference type="Gene3D" id="3.40.50.1100">
    <property type="match status" value="2"/>
</dbReference>
<dbReference type="InterPro" id="IPR036052">
    <property type="entry name" value="TrpB-like_PALP_sf"/>
</dbReference>
<dbReference type="Pfam" id="PF00291">
    <property type="entry name" value="PALP"/>
    <property type="match status" value="1"/>
</dbReference>
<gene>
    <name evidence="5" type="ORF">METZ01_LOCUS40308</name>
</gene>
<evidence type="ECO:0000256" key="3">
    <source>
        <dbReference type="ARBA" id="ARBA00023239"/>
    </source>
</evidence>
<dbReference type="EMBL" id="UINC01001725">
    <property type="protein sequence ID" value="SUZ87454.1"/>
    <property type="molecule type" value="Genomic_DNA"/>
</dbReference>
<dbReference type="InterPro" id="IPR050147">
    <property type="entry name" value="Ser/Thr_Dehydratase"/>
</dbReference>
<sequence length="312" mass="32125">MAEAIGQGGGLWAKDETGNVSGSHKARHLFGLAIHLEVQGIPVDTPLAIASCGNAALGAAVVARAAGRPLAVHVPPWADAGVVDRLTSLGADVRTCERNDDEVGDPCVLRTRELVTEGAVAFGCQGTDNLLTIDGGRTLGLELAEQLAGCGVDHSRLFVQVGGGALASSCVQALTDAVALGVLPARPGLHAVQSEGCAPLARAFDLAANADDPFSDSHMWPWEDPSSLATGILDDVAYDWQPLVATMLEDETTPVVATEADIAEAHRLVHAHTEVPADPTGTAGLAGLLAARREGTRDADEPAVVLLTGIER</sequence>
<proteinExistence type="predicted"/>
<keyword evidence="3" id="KW-0456">Lyase</keyword>
<dbReference type="PANTHER" id="PTHR48078">
    <property type="entry name" value="THREONINE DEHYDRATASE, MITOCHONDRIAL-RELATED"/>
    <property type="match status" value="1"/>
</dbReference>
<dbReference type="PANTHER" id="PTHR48078:SF6">
    <property type="entry name" value="L-THREONINE DEHYDRATASE CATABOLIC TDCB"/>
    <property type="match status" value="1"/>
</dbReference>
<dbReference type="GO" id="GO:0009097">
    <property type="term" value="P:isoleucine biosynthetic process"/>
    <property type="evidence" value="ECO:0007669"/>
    <property type="project" value="TreeGrafter"/>
</dbReference>
<dbReference type="AlphaFoldDB" id="A0A381R8C8"/>